<accession>A0A5D3WG69</accession>
<keyword evidence="2 10" id="KW-0436">Ligase</keyword>
<keyword evidence="9 10" id="KW-0961">Cell wall biogenesis/degradation</keyword>
<dbReference type="InterPro" id="IPR036615">
    <property type="entry name" value="Mur_ligase_C_dom_sf"/>
</dbReference>
<feature type="domain" description="Mur ligase C-terminal" evidence="13">
    <location>
        <begin position="316"/>
        <end position="442"/>
    </location>
</feature>
<feature type="binding site" evidence="10">
    <location>
        <begin position="109"/>
        <end position="115"/>
    </location>
    <ligand>
        <name>ATP</name>
        <dbReference type="ChEBI" id="CHEBI:30616"/>
    </ligand>
</feature>
<evidence type="ECO:0000256" key="6">
    <source>
        <dbReference type="ARBA" id="ARBA00022960"/>
    </source>
</evidence>
<feature type="domain" description="Mur ligase central" evidence="14">
    <location>
        <begin position="107"/>
        <end position="294"/>
    </location>
</feature>
<dbReference type="InterPro" id="IPR013221">
    <property type="entry name" value="Mur_ligase_cen"/>
</dbReference>
<evidence type="ECO:0000256" key="11">
    <source>
        <dbReference type="RuleBase" id="RU004136"/>
    </source>
</evidence>
<dbReference type="GO" id="GO:0005737">
    <property type="term" value="C:cytoplasm"/>
    <property type="evidence" value="ECO:0007669"/>
    <property type="project" value="UniProtKB-SubCell"/>
</dbReference>
<evidence type="ECO:0000313" key="16">
    <source>
        <dbReference type="Proteomes" id="UP000324159"/>
    </source>
</evidence>
<dbReference type="Gene3D" id="3.90.190.20">
    <property type="entry name" value="Mur ligase, C-terminal domain"/>
    <property type="match status" value="1"/>
</dbReference>
<keyword evidence="5 10" id="KW-0067">ATP-binding</keyword>
<evidence type="ECO:0000256" key="4">
    <source>
        <dbReference type="ARBA" id="ARBA00022741"/>
    </source>
</evidence>
<keyword evidence="16" id="KW-1185">Reference proteome</keyword>
<dbReference type="Proteomes" id="UP000324159">
    <property type="component" value="Unassembled WGS sequence"/>
</dbReference>
<dbReference type="InterPro" id="IPR051046">
    <property type="entry name" value="MurCDEF_CellWall_CoF430Synth"/>
</dbReference>
<evidence type="ECO:0000256" key="3">
    <source>
        <dbReference type="ARBA" id="ARBA00022618"/>
    </source>
</evidence>
<evidence type="ECO:0000256" key="9">
    <source>
        <dbReference type="ARBA" id="ARBA00023316"/>
    </source>
</evidence>
<protein>
    <recommendedName>
        <fullName evidence="10 11">UDP-N-acetylmuramoyl-tripeptide--D-alanyl-D-alanine ligase</fullName>
        <ecNumber evidence="10 11">6.3.2.10</ecNumber>
    </recommendedName>
    <alternativeName>
        <fullName evidence="10">D-alanyl-D-alanine-adding enzyme</fullName>
    </alternativeName>
</protein>
<reference evidence="15 16" key="1">
    <citation type="submission" date="2019-07" db="EMBL/GenBank/DDBJ databases">
        <title>Genomic Encyclopedia of Type Strains, Phase IV (KMG-IV): sequencing the most valuable type-strain genomes for metagenomic binning, comparative biology and taxonomic classification.</title>
        <authorList>
            <person name="Goeker M."/>
        </authorList>
    </citation>
    <scope>NUCLEOTIDE SEQUENCE [LARGE SCALE GENOMIC DNA]</scope>
    <source>
        <strain evidence="15 16">SS015</strain>
    </source>
</reference>
<feature type="domain" description="Mur ligase N-terminal catalytic" evidence="12">
    <location>
        <begin position="25"/>
        <end position="96"/>
    </location>
</feature>
<comment type="pathway">
    <text evidence="10 11">Cell wall biogenesis; peptidoglycan biosynthesis.</text>
</comment>
<dbReference type="InterPro" id="IPR035911">
    <property type="entry name" value="MurE/MurF_N"/>
</dbReference>
<dbReference type="EC" id="6.3.2.10" evidence="10 11"/>
<name>A0A5D3WG69_9BACT</name>
<dbReference type="InterPro" id="IPR036565">
    <property type="entry name" value="Mur-like_cat_sf"/>
</dbReference>
<dbReference type="GO" id="GO:0008360">
    <property type="term" value="P:regulation of cell shape"/>
    <property type="evidence" value="ECO:0007669"/>
    <property type="project" value="UniProtKB-KW"/>
</dbReference>
<dbReference type="GO" id="GO:0005524">
    <property type="term" value="F:ATP binding"/>
    <property type="evidence" value="ECO:0007669"/>
    <property type="project" value="UniProtKB-UniRule"/>
</dbReference>
<dbReference type="GO" id="GO:0051301">
    <property type="term" value="P:cell division"/>
    <property type="evidence" value="ECO:0007669"/>
    <property type="project" value="UniProtKB-KW"/>
</dbReference>
<dbReference type="OrthoDB" id="9801978at2"/>
<keyword evidence="4 10" id="KW-0547">Nucleotide-binding</keyword>
<dbReference type="Gene3D" id="3.40.1390.10">
    <property type="entry name" value="MurE/MurF, N-terminal domain"/>
    <property type="match status" value="1"/>
</dbReference>
<comment type="catalytic activity">
    <reaction evidence="10 11">
        <text>D-alanyl-D-alanine + UDP-N-acetyl-alpha-D-muramoyl-L-alanyl-gamma-D-glutamyl-meso-2,6-diaminopimelate + ATP = UDP-N-acetyl-alpha-D-muramoyl-L-alanyl-gamma-D-glutamyl-meso-2,6-diaminopimeloyl-D-alanyl-D-alanine + ADP + phosphate + H(+)</text>
        <dbReference type="Rhea" id="RHEA:28374"/>
        <dbReference type="ChEBI" id="CHEBI:15378"/>
        <dbReference type="ChEBI" id="CHEBI:30616"/>
        <dbReference type="ChEBI" id="CHEBI:43474"/>
        <dbReference type="ChEBI" id="CHEBI:57822"/>
        <dbReference type="ChEBI" id="CHEBI:61386"/>
        <dbReference type="ChEBI" id="CHEBI:83905"/>
        <dbReference type="ChEBI" id="CHEBI:456216"/>
        <dbReference type="EC" id="6.3.2.10"/>
    </reaction>
</comment>
<dbReference type="GO" id="GO:0047480">
    <property type="term" value="F:UDP-N-acetylmuramoyl-tripeptide-D-alanyl-D-alanine ligase activity"/>
    <property type="evidence" value="ECO:0007669"/>
    <property type="project" value="UniProtKB-UniRule"/>
</dbReference>
<dbReference type="RefSeq" id="WP_148896904.1">
    <property type="nucleotide sequence ID" value="NZ_VNIB01000015.1"/>
</dbReference>
<dbReference type="PANTHER" id="PTHR43024">
    <property type="entry name" value="UDP-N-ACETYLMURAMOYL-TRIPEPTIDE--D-ALANYL-D-ALANINE LIGASE"/>
    <property type="match status" value="1"/>
</dbReference>
<dbReference type="AlphaFoldDB" id="A0A5D3WG69"/>
<keyword evidence="1 10" id="KW-0963">Cytoplasm</keyword>
<evidence type="ECO:0000256" key="1">
    <source>
        <dbReference type="ARBA" id="ARBA00022490"/>
    </source>
</evidence>
<dbReference type="SUPFAM" id="SSF63418">
    <property type="entry name" value="MurE/MurF N-terminal domain"/>
    <property type="match status" value="1"/>
</dbReference>
<evidence type="ECO:0000256" key="2">
    <source>
        <dbReference type="ARBA" id="ARBA00022598"/>
    </source>
</evidence>
<sequence length="466" mass="48826">MKLSVRKIAEITGGRLSPAGAEVVVSGISTDSRTIRPGELFVPLRGPKYDGHDFLLRALQNGAAACLSEEVIAGLKVPVIQVEDSLRALGDLAAAHRRGYRGPLVAVTGSSGKTTTKEMLAAILERTAPGLKSAGNFNNLVGVPLTLFGLRPESHRWTVIEMGMSARGEIARLAEIAAPTLGLITNIGPAHLETLHGLDGVARAKGELFAALKPGAVAVVNADDPRVLALPVANGVRRILYGLSGDAEVRAEDVEARGRQVRFRLHIGGQSAEVVLPVAGRFNVSNALAAVAAARALDVPLDVIVAGLCGFSPLQGRMQLHTLASGALLLKDDYNANPLSMGAALEALDQLEGGGRRIAVLGDMLELGDESRRLHREVGARAARHCDLLLLLGDMAEAMADGARAAGLSARRIRIAADHDEAAGCLARVLRKGDRVLVKGSRGMRMERIADRLLSTDDGKAGKGGA</sequence>
<dbReference type="EMBL" id="VNIB01000015">
    <property type="protein sequence ID" value="TYO96090.1"/>
    <property type="molecule type" value="Genomic_DNA"/>
</dbReference>
<dbReference type="Pfam" id="PF02875">
    <property type="entry name" value="Mur_ligase_C"/>
    <property type="match status" value="1"/>
</dbReference>
<comment type="caution">
    <text evidence="15">The sequence shown here is derived from an EMBL/GenBank/DDBJ whole genome shotgun (WGS) entry which is preliminary data.</text>
</comment>
<keyword evidence="6 10" id="KW-0133">Cell shape</keyword>
<dbReference type="SUPFAM" id="SSF53244">
    <property type="entry name" value="MurD-like peptide ligases, peptide-binding domain"/>
    <property type="match status" value="1"/>
</dbReference>
<dbReference type="InterPro" id="IPR005863">
    <property type="entry name" value="UDP-N-AcMur_synth"/>
</dbReference>
<dbReference type="InterPro" id="IPR000713">
    <property type="entry name" value="Mur_ligase_N"/>
</dbReference>
<dbReference type="PANTHER" id="PTHR43024:SF1">
    <property type="entry name" value="UDP-N-ACETYLMURAMOYL-TRIPEPTIDE--D-ALANYL-D-ALANINE LIGASE"/>
    <property type="match status" value="1"/>
</dbReference>
<comment type="similarity">
    <text evidence="10">Belongs to the MurCDEF family. MurF subfamily.</text>
</comment>
<comment type="subcellular location">
    <subcellularLocation>
        <location evidence="10 11">Cytoplasm</location>
    </subcellularLocation>
</comment>
<dbReference type="GO" id="GO:0009252">
    <property type="term" value="P:peptidoglycan biosynthetic process"/>
    <property type="evidence" value="ECO:0007669"/>
    <property type="project" value="UniProtKB-UniRule"/>
</dbReference>
<evidence type="ECO:0000256" key="8">
    <source>
        <dbReference type="ARBA" id="ARBA00023306"/>
    </source>
</evidence>
<dbReference type="SUPFAM" id="SSF53623">
    <property type="entry name" value="MurD-like peptide ligases, catalytic domain"/>
    <property type="match status" value="1"/>
</dbReference>
<comment type="function">
    <text evidence="10 11">Involved in cell wall formation. Catalyzes the final step in the synthesis of UDP-N-acetylmuramoyl-pentapeptide, the precursor of murein.</text>
</comment>
<evidence type="ECO:0000259" key="14">
    <source>
        <dbReference type="Pfam" id="PF08245"/>
    </source>
</evidence>
<dbReference type="GO" id="GO:0071555">
    <property type="term" value="P:cell wall organization"/>
    <property type="evidence" value="ECO:0007669"/>
    <property type="project" value="UniProtKB-KW"/>
</dbReference>
<evidence type="ECO:0000313" key="15">
    <source>
        <dbReference type="EMBL" id="TYO96090.1"/>
    </source>
</evidence>
<organism evidence="15 16">
    <name type="scientific">Geothermobacter ehrlichii</name>
    <dbReference type="NCBI Taxonomy" id="213224"/>
    <lineage>
        <taxon>Bacteria</taxon>
        <taxon>Pseudomonadati</taxon>
        <taxon>Thermodesulfobacteriota</taxon>
        <taxon>Desulfuromonadia</taxon>
        <taxon>Desulfuromonadales</taxon>
        <taxon>Geothermobacteraceae</taxon>
        <taxon>Geothermobacter</taxon>
    </lineage>
</organism>
<dbReference type="HAMAP" id="MF_02019">
    <property type="entry name" value="MurF"/>
    <property type="match status" value="1"/>
</dbReference>
<dbReference type="InterPro" id="IPR004101">
    <property type="entry name" value="Mur_ligase_C"/>
</dbReference>
<proteinExistence type="inferred from homology"/>
<evidence type="ECO:0000259" key="13">
    <source>
        <dbReference type="Pfam" id="PF02875"/>
    </source>
</evidence>
<evidence type="ECO:0000256" key="5">
    <source>
        <dbReference type="ARBA" id="ARBA00022840"/>
    </source>
</evidence>
<evidence type="ECO:0000259" key="12">
    <source>
        <dbReference type="Pfam" id="PF01225"/>
    </source>
</evidence>
<keyword evidence="3 10" id="KW-0132">Cell division</keyword>
<dbReference type="Gene3D" id="3.40.1190.10">
    <property type="entry name" value="Mur-like, catalytic domain"/>
    <property type="match status" value="1"/>
</dbReference>
<dbReference type="GO" id="GO:0008766">
    <property type="term" value="F:UDP-N-acetylmuramoylalanyl-D-glutamyl-2,6-diaminopimelate-D-alanyl-D-alanine ligase activity"/>
    <property type="evidence" value="ECO:0007669"/>
    <property type="project" value="RHEA"/>
</dbReference>
<dbReference type="Pfam" id="PF01225">
    <property type="entry name" value="Mur_ligase"/>
    <property type="match status" value="1"/>
</dbReference>
<gene>
    <name evidence="10" type="primary">murF</name>
    <name evidence="15" type="ORF">EDC39_11536</name>
</gene>
<keyword evidence="7 10" id="KW-0573">Peptidoglycan synthesis</keyword>
<evidence type="ECO:0000256" key="10">
    <source>
        <dbReference type="HAMAP-Rule" id="MF_02019"/>
    </source>
</evidence>
<dbReference type="Pfam" id="PF08245">
    <property type="entry name" value="Mur_ligase_M"/>
    <property type="match status" value="1"/>
</dbReference>
<dbReference type="UniPathway" id="UPA00219"/>
<keyword evidence="8 10" id="KW-0131">Cell cycle</keyword>
<evidence type="ECO:0000256" key="7">
    <source>
        <dbReference type="ARBA" id="ARBA00022984"/>
    </source>
</evidence>
<dbReference type="NCBIfam" id="TIGR01143">
    <property type="entry name" value="murF"/>
    <property type="match status" value="1"/>
</dbReference>